<dbReference type="Pfam" id="PF13408">
    <property type="entry name" value="Zn_ribbon_recom"/>
    <property type="match status" value="1"/>
</dbReference>
<name>B9T8Z8_RICCO</name>
<dbReference type="InParanoid" id="B9T8Z8"/>
<evidence type="ECO:0000259" key="3">
    <source>
        <dbReference type="PROSITE" id="PS51737"/>
    </source>
</evidence>
<dbReference type="GO" id="GO:0000150">
    <property type="term" value="F:DNA strand exchange activity"/>
    <property type="evidence" value="ECO:0000318"/>
    <property type="project" value="GO_Central"/>
</dbReference>
<accession>B9T8Z8</accession>
<dbReference type="InterPro" id="IPR038109">
    <property type="entry name" value="DNA_bind_recomb_sf"/>
</dbReference>
<organism evidence="4 5">
    <name type="scientific">Ricinus communis</name>
    <name type="common">Castor bean</name>
    <dbReference type="NCBI Taxonomy" id="3988"/>
    <lineage>
        <taxon>Eukaryota</taxon>
        <taxon>Viridiplantae</taxon>
        <taxon>Streptophyta</taxon>
        <taxon>Embryophyta</taxon>
        <taxon>Tracheophyta</taxon>
        <taxon>Spermatophyta</taxon>
        <taxon>Magnoliopsida</taxon>
        <taxon>eudicotyledons</taxon>
        <taxon>Gunneridae</taxon>
        <taxon>Pentapetalae</taxon>
        <taxon>rosids</taxon>
        <taxon>fabids</taxon>
        <taxon>Malpighiales</taxon>
        <taxon>Euphorbiaceae</taxon>
        <taxon>Acalyphoideae</taxon>
        <taxon>Acalypheae</taxon>
        <taxon>Ricinus</taxon>
    </lineage>
</organism>
<dbReference type="PROSITE" id="PS51737">
    <property type="entry name" value="RECOMBINASE_DNA_BIND"/>
    <property type="match status" value="1"/>
</dbReference>
<dbReference type="InterPro" id="IPR006119">
    <property type="entry name" value="Resolv_N"/>
</dbReference>
<feature type="domain" description="Recombinase" evidence="3">
    <location>
        <begin position="399"/>
        <end position="540"/>
    </location>
</feature>
<keyword evidence="5" id="KW-1185">Reference proteome</keyword>
<dbReference type="Proteomes" id="UP000008311">
    <property type="component" value="Unassembled WGS sequence"/>
</dbReference>
<dbReference type="Pfam" id="PF00239">
    <property type="entry name" value="Resolvase"/>
    <property type="match status" value="1"/>
</dbReference>
<dbReference type="Gene3D" id="3.40.50.1390">
    <property type="entry name" value="Resolvase, N-terminal catalytic domain"/>
    <property type="match status" value="1"/>
</dbReference>
<dbReference type="InterPro" id="IPR009057">
    <property type="entry name" value="Homeodomain-like_sf"/>
</dbReference>
<gene>
    <name evidence="4" type="ORF">RCOM_0056410</name>
</gene>
<evidence type="ECO:0000256" key="1">
    <source>
        <dbReference type="ARBA" id="ARBA00009913"/>
    </source>
</evidence>
<dbReference type="PANTHER" id="PTHR30461">
    <property type="entry name" value="DNA-INVERTASE FROM LAMBDOID PROPHAGE"/>
    <property type="match status" value="1"/>
</dbReference>
<dbReference type="AlphaFoldDB" id="B9T8Z8"/>
<dbReference type="InterPro" id="IPR050639">
    <property type="entry name" value="SSR_resolvase"/>
</dbReference>
<evidence type="ECO:0000259" key="2">
    <source>
        <dbReference type="PROSITE" id="PS51736"/>
    </source>
</evidence>
<dbReference type="PANTHER" id="PTHR30461:SF23">
    <property type="entry name" value="DNA RECOMBINASE-RELATED"/>
    <property type="match status" value="1"/>
</dbReference>
<dbReference type="EMBL" id="EQ975251">
    <property type="protein sequence ID" value="EEF27668.1"/>
    <property type="molecule type" value="Genomic_DNA"/>
</dbReference>
<dbReference type="GO" id="GO:0006310">
    <property type="term" value="P:DNA recombination"/>
    <property type="evidence" value="ECO:0000318"/>
    <property type="project" value="GO_Central"/>
</dbReference>
<dbReference type="Gene3D" id="3.90.1750.20">
    <property type="entry name" value="Putative Large Serine Recombinase, Chain B, Domain 2"/>
    <property type="match status" value="1"/>
</dbReference>
<dbReference type="SUPFAM" id="SSF53041">
    <property type="entry name" value="Resolvase-like"/>
    <property type="match status" value="1"/>
</dbReference>
<evidence type="ECO:0000313" key="5">
    <source>
        <dbReference type="Proteomes" id="UP000008311"/>
    </source>
</evidence>
<sequence>MTKPPSKRDRLRELGILNPHPDRIRAPWFRSGDFFDPDDLVQVKYEMLRHVRVDGASKAEAAALFGMSRPTFYQAESAFAREGLPGLLPKQRGPKGAHKLNSVVMAFIEERLQQDSSIRARALAQEVETWLELSVHPRSIERALARKKKTVEDSPQFPLPSSALAHYEVLRADLLGAGPKSEGHAAIRFHGLLHGLAIQRPDASRIEAPASTVPASNSVRDNGALVRVLANLVTAEHLRRDAFLYVRQSSLRQVFENTESTKRQYALRDRAVTLGWPVERIHIVDNDLGMSGSSAEGRDGFQHLVAEVANGHAGIVLGLEVSRLARNNADWHRLIELASLTQTLICDEDGIYDPGQFNDRLLLGLKGAMSEAELHVLKGRLQGGIKNEARRGELEVPLPIGLVYHPNGSVVLDPDQQVRGALQLLFDTFRQAASATATVKRFRQEGWLFPRRIHRGIGKGDLIWGPLEHCRVIQILHNPRYAGAFVYGRTRGVYRQGRKYFGLKVDRENWQVLIQNAHPGFIDWDEFERNQATLKQNLTGFGRDRRGSMPREGVGLLQGRVVCGVCGARMRVRYQVVGNKLEPYYMCTENPVRRASKPCQSVRGSAIDDAIGSLLLESVAPAALEVALAVEDEISGRVKQAADQRQNQLARARYDAELARRRYMSVDPTNRLVADTLEADWNERLRVLDGLQQENERLQNADHKLLSSDARTKIQSLAEDFPRVWNDQRVVPLERKRMVALLIEDVTLVKSERVAIHVRFRGGRLPHWRSISPSLSH</sequence>
<dbReference type="CDD" id="cd00338">
    <property type="entry name" value="Ser_Recombinase"/>
    <property type="match status" value="1"/>
</dbReference>
<dbReference type="Pfam" id="PF07508">
    <property type="entry name" value="Recombinase"/>
    <property type="match status" value="1"/>
</dbReference>
<reference evidence="5" key="1">
    <citation type="journal article" date="2010" name="Nat. Biotechnol.">
        <title>Draft genome sequence of the oilseed species Ricinus communis.</title>
        <authorList>
            <person name="Chan A.P."/>
            <person name="Crabtree J."/>
            <person name="Zhao Q."/>
            <person name="Lorenzi H."/>
            <person name="Orvis J."/>
            <person name="Puiu D."/>
            <person name="Melake-Berhan A."/>
            <person name="Jones K.M."/>
            <person name="Redman J."/>
            <person name="Chen G."/>
            <person name="Cahoon E.B."/>
            <person name="Gedil M."/>
            <person name="Stanke M."/>
            <person name="Haas B.J."/>
            <person name="Wortman J.R."/>
            <person name="Fraser-Liggett C.M."/>
            <person name="Ravel J."/>
            <person name="Rabinowicz P.D."/>
        </authorList>
    </citation>
    <scope>NUCLEOTIDE SEQUENCE [LARGE SCALE GENOMIC DNA]</scope>
    <source>
        <strain evidence="5">cv. Hale</strain>
    </source>
</reference>
<dbReference type="InterPro" id="IPR055247">
    <property type="entry name" value="InsJ-like_HTH"/>
</dbReference>
<dbReference type="GO" id="GO:0003677">
    <property type="term" value="F:DNA binding"/>
    <property type="evidence" value="ECO:0007669"/>
    <property type="project" value="InterPro"/>
</dbReference>
<proteinExistence type="inferred from homology"/>
<comment type="similarity">
    <text evidence="1">Belongs to the site-specific recombinase resolvase family.</text>
</comment>
<dbReference type="PROSITE" id="PS51736">
    <property type="entry name" value="RECOMBINASES_3"/>
    <property type="match status" value="1"/>
</dbReference>
<dbReference type="SMART" id="SM00857">
    <property type="entry name" value="Resolvase"/>
    <property type="match status" value="1"/>
</dbReference>
<dbReference type="InterPro" id="IPR036162">
    <property type="entry name" value="Resolvase-like_N_sf"/>
</dbReference>
<evidence type="ECO:0000313" key="4">
    <source>
        <dbReference type="EMBL" id="EEF27668.1"/>
    </source>
</evidence>
<dbReference type="InterPro" id="IPR025827">
    <property type="entry name" value="Zn_ribbon_recom_dom"/>
</dbReference>
<protein>
    <submittedName>
        <fullName evidence="4">Uncharacterized protein</fullName>
    </submittedName>
</protein>
<dbReference type="InterPro" id="IPR011109">
    <property type="entry name" value="DNA_bind_recombinase_dom"/>
</dbReference>
<feature type="domain" description="Resolvase/invertase-type recombinase catalytic" evidence="2">
    <location>
        <begin position="241"/>
        <end position="392"/>
    </location>
</feature>
<dbReference type="Pfam" id="PF13518">
    <property type="entry name" value="HTH_28"/>
    <property type="match status" value="1"/>
</dbReference>
<dbReference type="SUPFAM" id="SSF46689">
    <property type="entry name" value="Homeodomain-like"/>
    <property type="match status" value="1"/>
</dbReference>